<dbReference type="CDD" id="cd15778">
    <property type="entry name" value="Lreu_0056_like"/>
    <property type="match status" value="1"/>
</dbReference>
<feature type="compositionally biased region" description="Basic residues" evidence="1">
    <location>
        <begin position="47"/>
        <end position="59"/>
    </location>
</feature>
<comment type="caution">
    <text evidence="4">The sequence shown here is derived from an EMBL/GenBank/DDBJ whole genome shotgun (WGS) entry which is preliminary data.</text>
</comment>
<feature type="transmembrane region" description="Helical" evidence="2">
    <location>
        <begin position="12"/>
        <end position="34"/>
    </location>
</feature>
<dbReference type="AlphaFoldDB" id="A0A7X2NHD4"/>
<evidence type="ECO:0000259" key="3">
    <source>
        <dbReference type="Pfam" id="PF22125"/>
    </source>
</evidence>
<keyword evidence="2" id="KW-1133">Transmembrane helix</keyword>
<dbReference type="Proteomes" id="UP000461754">
    <property type="component" value="Unassembled WGS sequence"/>
</dbReference>
<dbReference type="Pfam" id="PF22125">
    <property type="entry name" value="Lreu_0056_like"/>
    <property type="match status" value="1"/>
</dbReference>
<evidence type="ECO:0000256" key="1">
    <source>
        <dbReference type="SAM" id="MobiDB-lite"/>
    </source>
</evidence>
<dbReference type="RefSeq" id="WP_154576482.1">
    <property type="nucleotide sequence ID" value="NZ_VUMO01000008.1"/>
</dbReference>
<sequence>MQTTEKRPSSGVPIVFIVLIVAVSAAVIAGFAAYRTIQGKDQPKTKTASHKTATVKKRQPSSSHKTASSDTGTASQQQVAPTLNSRQVGTLLSLYYWPDYFKGLIDDSGIYYGDDQQDGQAYHFFTGNGDPTSVLLYRLDGDTITYKYVDASNADCVADAPVVTKTISLTRLINDYYNTSSKRAEVNGYVAKLKPESEIPGALDDQADGE</sequence>
<gene>
    <name evidence="4" type="ORF">FYJ52_06770</name>
</gene>
<reference evidence="4 5" key="1">
    <citation type="submission" date="2019-08" db="EMBL/GenBank/DDBJ databases">
        <title>In-depth cultivation of the pig gut microbiome towards novel bacterial diversity and tailored functional studies.</title>
        <authorList>
            <person name="Wylensek D."/>
            <person name="Hitch T.C.A."/>
            <person name="Clavel T."/>
        </authorList>
    </citation>
    <scope>NUCLEOTIDE SEQUENCE [LARGE SCALE GENOMIC DNA]</scope>
    <source>
        <strain evidence="4 5">RF-744-FAT-4</strain>
    </source>
</reference>
<evidence type="ECO:0000256" key="2">
    <source>
        <dbReference type="SAM" id="Phobius"/>
    </source>
</evidence>
<dbReference type="EMBL" id="VUMO01000008">
    <property type="protein sequence ID" value="MSS20098.1"/>
    <property type="molecule type" value="Genomic_DNA"/>
</dbReference>
<proteinExistence type="predicted"/>
<evidence type="ECO:0000313" key="4">
    <source>
        <dbReference type="EMBL" id="MSS20098.1"/>
    </source>
</evidence>
<keyword evidence="5" id="KW-1185">Reference proteome</keyword>
<feature type="domain" description="Lreu-0056-like" evidence="3">
    <location>
        <begin position="85"/>
        <end position="194"/>
    </location>
</feature>
<accession>A0A7X2NHD4</accession>
<keyword evidence="2" id="KW-0812">Transmembrane</keyword>
<protein>
    <recommendedName>
        <fullName evidence="3">Lreu-0056-like domain-containing protein</fullName>
    </recommendedName>
</protein>
<keyword evidence="2" id="KW-0472">Membrane</keyword>
<evidence type="ECO:0000313" key="5">
    <source>
        <dbReference type="Proteomes" id="UP000461754"/>
    </source>
</evidence>
<name>A0A7X2NHD4_9FIRM</name>
<feature type="region of interest" description="Disordered" evidence="1">
    <location>
        <begin position="42"/>
        <end position="80"/>
    </location>
</feature>
<dbReference type="InterPro" id="IPR054365">
    <property type="entry name" value="Lreu_0056-like"/>
</dbReference>
<organism evidence="4 5">
    <name type="scientific">Pseudoramibacter porci</name>
    <dbReference type="NCBI Taxonomy" id="2606631"/>
    <lineage>
        <taxon>Bacteria</taxon>
        <taxon>Bacillati</taxon>
        <taxon>Bacillota</taxon>
        <taxon>Clostridia</taxon>
        <taxon>Eubacteriales</taxon>
        <taxon>Eubacteriaceae</taxon>
        <taxon>Pseudoramibacter</taxon>
    </lineage>
</organism>
<dbReference type="Gene3D" id="3.30.1460.60">
    <property type="match status" value="1"/>
</dbReference>
<feature type="compositionally biased region" description="Polar residues" evidence="1">
    <location>
        <begin position="60"/>
        <end position="80"/>
    </location>
</feature>